<dbReference type="AlphaFoldDB" id="A0A931CLA1"/>
<dbReference type="InterPro" id="IPR029033">
    <property type="entry name" value="His_PPase_superfam"/>
</dbReference>
<dbReference type="InterPro" id="IPR013078">
    <property type="entry name" value="His_Pase_superF_clade-1"/>
</dbReference>
<comment type="caution">
    <text evidence="3">The sequence shown here is derived from an EMBL/GenBank/DDBJ whole genome shotgun (WGS) entry which is preliminary data.</text>
</comment>
<dbReference type="CDD" id="cd07067">
    <property type="entry name" value="HP_PGM_like"/>
    <property type="match status" value="1"/>
</dbReference>
<evidence type="ECO:0000313" key="3">
    <source>
        <dbReference type="EMBL" id="MBG0568338.1"/>
    </source>
</evidence>
<reference evidence="3" key="1">
    <citation type="submission" date="2020-11" db="EMBL/GenBank/DDBJ databases">
        <title>Isolation and identification of active actinomycetes.</title>
        <authorList>
            <person name="Sun X."/>
        </authorList>
    </citation>
    <scope>NUCLEOTIDE SEQUENCE</scope>
    <source>
        <strain evidence="3">NEAU-A11</strain>
    </source>
</reference>
<dbReference type="InterPro" id="IPR051021">
    <property type="entry name" value="Mito_Ser/Thr_phosphatase"/>
</dbReference>
<dbReference type="RefSeq" id="WP_196420113.1">
    <property type="nucleotide sequence ID" value="NZ_JADQTO010000037.1"/>
</dbReference>
<gene>
    <name evidence="3" type="ORF">I4J89_43625</name>
</gene>
<dbReference type="Gene3D" id="3.40.50.1240">
    <property type="entry name" value="Phosphoglycerate mutase-like"/>
    <property type="match status" value="1"/>
</dbReference>
<sequence>MGRLLLVRHGQASFGADDYDALSELGAEQARVLGKSLAGRGLRPDLVLCGSLRRQEATAAGILEGLGDQTVPVSADPGWDEFDFQHVVEVHQPAYRDRAYLTAELARSDQPARAFQEIFEAATGRWCSGDFDTEYTESFPAFRERVADALERGGELLRQQHRDVVVVSSGGPIAMAVAQLTAGRDANPAIWAALNRVTVNTGVTKLVSGRRGLWMSTFNEHTHLESDPRLLTYR</sequence>
<accession>A0A931CLA1</accession>
<name>A0A931CLA1_9ACTN</name>
<dbReference type="PANTHER" id="PTHR20935:SF0">
    <property type="entry name" value="SERINE_THREONINE-PROTEIN PHOSPHATASE PGAM5, MITOCHONDRIAL"/>
    <property type="match status" value="1"/>
</dbReference>
<evidence type="ECO:0000256" key="2">
    <source>
        <dbReference type="PIRSR" id="PIRSR613078-2"/>
    </source>
</evidence>
<dbReference type="EMBL" id="JADQTO010000037">
    <property type="protein sequence ID" value="MBG0568338.1"/>
    <property type="molecule type" value="Genomic_DNA"/>
</dbReference>
<dbReference type="SMART" id="SM00855">
    <property type="entry name" value="PGAM"/>
    <property type="match status" value="1"/>
</dbReference>
<dbReference type="SUPFAM" id="SSF53254">
    <property type="entry name" value="Phosphoglycerate mutase-like"/>
    <property type="match status" value="1"/>
</dbReference>
<organism evidence="3 4">
    <name type="scientific">Actinoplanes aureus</name>
    <dbReference type="NCBI Taxonomy" id="2792083"/>
    <lineage>
        <taxon>Bacteria</taxon>
        <taxon>Bacillati</taxon>
        <taxon>Actinomycetota</taxon>
        <taxon>Actinomycetes</taxon>
        <taxon>Micromonosporales</taxon>
        <taxon>Micromonosporaceae</taxon>
        <taxon>Actinoplanes</taxon>
    </lineage>
</organism>
<dbReference type="GO" id="GO:0016787">
    <property type="term" value="F:hydrolase activity"/>
    <property type="evidence" value="ECO:0007669"/>
    <property type="project" value="UniProtKB-KW"/>
</dbReference>
<feature type="binding site" evidence="2">
    <location>
        <position position="54"/>
    </location>
    <ligand>
        <name>substrate</name>
    </ligand>
</feature>
<dbReference type="Pfam" id="PF00300">
    <property type="entry name" value="His_Phos_1"/>
    <property type="match status" value="1"/>
</dbReference>
<dbReference type="PANTHER" id="PTHR20935">
    <property type="entry name" value="PHOSPHOGLYCERATE MUTASE-RELATED"/>
    <property type="match status" value="1"/>
</dbReference>
<evidence type="ECO:0000256" key="1">
    <source>
        <dbReference type="ARBA" id="ARBA00022801"/>
    </source>
</evidence>
<dbReference type="Proteomes" id="UP000598146">
    <property type="component" value="Unassembled WGS sequence"/>
</dbReference>
<proteinExistence type="predicted"/>
<keyword evidence="4" id="KW-1185">Reference proteome</keyword>
<evidence type="ECO:0000313" key="4">
    <source>
        <dbReference type="Proteomes" id="UP000598146"/>
    </source>
</evidence>
<protein>
    <submittedName>
        <fullName evidence="3">Histidine phosphatase family protein</fullName>
    </submittedName>
</protein>
<keyword evidence="1" id="KW-0378">Hydrolase</keyword>